<dbReference type="AlphaFoldDB" id="A0AAV0ICI4"/>
<keyword evidence="2" id="KW-1185">Reference proteome</keyword>
<dbReference type="Proteomes" id="UP001154282">
    <property type="component" value="Unassembled WGS sequence"/>
</dbReference>
<evidence type="ECO:0000313" key="1">
    <source>
        <dbReference type="EMBL" id="CAI0395226.1"/>
    </source>
</evidence>
<dbReference type="EMBL" id="CAMGYJ010000003">
    <property type="protein sequence ID" value="CAI0395226.1"/>
    <property type="molecule type" value="Genomic_DNA"/>
</dbReference>
<comment type="caution">
    <text evidence="1">The sequence shown here is derived from an EMBL/GenBank/DDBJ whole genome shotgun (WGS) entry which is preliminary data.</text>
</comment>
<organism evidence="1 2">
    <name type="scientific">Linum tenue</name>
    <dbReference type="NCBI Taxonomy" id="586396"/>
    <lineage>
        <taxon>Eukaryota</taxon>
        <taxon>Viridiplantae</taxon>
        <taxon>Streptophyta</taxon>
        <taxon>Embryophyta</taxon>
        <taxon>Tracheophyta</taxon>
        <taxon>Spermatophyta</taxon>
        <taxon>Magnoliopsida</taxon>
        <taxon>eudicotyledons</taxon>
        <taxon>Gunneridae</taxon>
        <taxon>Pentapetalae</taxon>
        <taxon>rosids</taxon>
        <taxon>fabids</taxon>
        <taxon>Malpighiales</taxon>
        <taxon>Linaceae</taxon>
        <taxon>Linum</taxon>
    </lineage>
</organism>
<protein>
    <submittedName>
        <fullName evidence="1">Uncharacterized protein</fullName>
    </submittedName>
</protein>
<evidence type="ECO:0000313" key="2">
    <source>
        <dbReference type="Proteomes" id="UP001154282"/>
    </source>
</evidence>
<reference evidence="1" key="1">
    <citation type="submission" date="2022-08" db="EMBL/GenBank/DDBJ databases">
        <authorList>
            <person name="Gutierrez-Valencia J."/>
        </authorList>
    </citation>
    <scope>NUCLEOTIDE SEQUENCE</scope>
</reference>
<name>A0AAV0ICI4_9ROSI</name>
<accession>A0AAV0ICI4</accession>
<proteinExistence type="predicted"/>
<gene>
    <name evidence="1" type="ORF">LITE_LOCUS8631</name>
</gene>
<sequence>TDDDDRLPCSTNTEEVIEQKPTWEIECCGKWREESLEEQEGWMRIQYLKSEFRGQVDGVMMIGCCTMEEEEKERDSLQAKQRGNCKSRIMFGDLVFQCGGGEERNGNGEWGRARLEHGGEIIVGKGKACRD</sequence>
<feature type="non-terminal residue" evidence="1">
    <location>
        <position position="1"/>
    </location>
</feature>